<dbReference type="Gene3D" id="3.20.20.70">
    <property type="entry name" value="Aldolase class I"/>
    <property type="match status" value="1"/>
</dbReference>
<dbReference type="PROSITE" id="PS51918">
    <property type="entry name" value="RADICAL_SAM"/>
    <property type="match status" value="1"/>
</dbReference>
<comment type="cofactor">
    <cofactor evidence="1">
        <name>[4Fe-4S] cluster</name>
        <dbReference type="ChEBI" id="CHEBI:49883"/>
    </cofactor>
</comment>
<dbReference type="InterPro" id="IPR058240">
    <property type="entry name" value="rSAM_sf"/>
</dbReference>
<evidence type="ECO:0000256" key="5">
    <source>
        <dbReference type="ARBA" id="ARBA00023004"/>
    </source>
</evidence>
<proteinExistence type="predicted"/>
<keyword evidence="5" id="KW-0408">Iron</keyword>
<name>A0A0F9F5E0_9ZZZZ</name>
<organism evidence="8">
    <name type="scientific">marine sediment metagenome</name>
    <dbReference type="NCBI Taxonomy" id="412755"/>
    <lineage>
        <taxon>unclassified sequences</taxon>
        <taxon>metagenomes</taxon>
        <taxon>ecological metagenomes</taxon>
    </lineage>
</organism>
<dbReference type="Pfam" id="PF04055">
    <property type="entry name" value="Radical_SAM"/>
    <property type="match status" value="1"/>
</dbReference>
<dbReference type="SFLD" id="SFLDG01386">
    <property type="entry name" value="main_SPASM_domain-containing"/>
    <property type="match status" value="1"/>
</dbReference>
<sequence length="497" mass="55375">MLSVSRLLDGHLGTQDALRYGRNTARSPAHLLHYSRDKKPVVVWNVTQSCNLHCGHCYANSHDREYPDELTTDEGLRLIGELADFGVPTLLFSGGEPLRRGDLLELAEAAQRAGMRTVLSTNGTLIDQDAAKRIAAAGFSYVGVSFDGIGALHDRIRGKRGAFEDALRGIRNAQRAGLRVGVRFTLHRLNRRDLGAIFDLAEQENVDRLCVYHLAYAGRGDRMRRYDLEPPETRTAVAEIFDRTVALNERGSEIEVLTVDNPVDNVLLLMRVRHTHPERAEEVEQLLRWNGGNQSGIAIACVDPQGRVHPDQFSWDVTVDDVREMLAELEPNLIQSLGAGIQGLHAVGQRLWSRRGAPMASAACNFGTNAFRFNLAKLQAINRLRSFNLEIGQQRLEAFECPQVSGGPRIQRPTVFGRRLGDVQRTAKLRLEHFWDDSRYLSKRHPLTVNWCPGGAKNPHSVSGSFDADCAVTVYRASKISQLRSHNVTYSSEGMSL</sequence>
<dbReference type="AlphaFoldDB" id="A0A0F9F5E0"/>
<gene>
    <name evidence="8" type="ORF">LCGC14_1992600</name>
</gene>
<dbReference type="PANTHER" id="PTHR11228:SF7">
    <property type="entry name" value="PQQA PEPTIDE CYCLASE"/>
    <property type="match status" value="1"/>
</dbReference>
<dbReference type="GO" id="GO:0046872">
    <property type="term" value="F:metal ion binding"/>
    <property type="evidence" value="ECO:0007669"/>
    <property type="project" value="UniProtKB-KW"/>
</dbReference>
<evidence type="ECO:0000256" key="6">
    <source>
        <dbReference type="ARBA" id="ARBA00023014"/>
    </source>
</evidence>
<evidence type="ECO:0000259" key="7">
    <source>
        <dbReference type="PROSITE" id="PS51918"/>
    </source>
</evidence>
<evidence type="ECO:0000256" key="4">
    <source>
        <dbReference type="ARBA" id="ARBA00022723"/>
    </source>
</evidence>
<evidence type="ECO:0000313" key="8">
    <source>
        <dbReference type="EMBL" id="KKL81654.1"/>
    </source>
</evidence>
<keyword evidence="4" id="KW-0479">Metal-binding</keyword>
<evidence type="ECO:0000256" key="1">
    <source>
        <dbReference type="ARBA" id="ARBA00001966"/>
    </source>
</evidence>
<dbReference type="SUPFAM" id="SSF102114">
    <property type="entry name" value="Radical SAM enzymes"/>
    <property type="match status" value="1"/>
</dbReference>
<comment type="caution">
    <text evidence="8">The sequence shown here is derived from an EMBL/GenBank/DDBJ whole genome shotgun (WGS) entry which is preliminary data.</text>
</comment>
<dbReference type="GO" id="GO:0051539">
    <property type="term" value="F:4 iron, 4 sulfur cluster binding"/>
    <property type="evidence" value="ECO:0007669"/>
    <property type="project" value="UniProtKB-KW"/>
</dbReference>
<dbReference type="SFLD" id="SFLDS00029">
    <property type="entry name" value="Radical_SAM"/>
    <property type="match status" value="1"/>
</dbReference>
<protein>
    <recommendedName>
        <fullName evidence="7">Radical SAM core domain-containing protein</fullName>
    </recommendedName>
</protein>
<dbReference type="InterPro" id="IPR050377">
    <property type="entry name" value="Radical_SAM_PqqE_MftC-like"/>
</dbReference>
<keyword evidence="6" id="KW-0411">Iron-sulfur</keyword>
<dbReference type="PANTHER" id="PTHR11228">
    <property type="entry name" value="RADICAL SAM DOMAIN PROTEIN"/>
    <property type="match status" value="1"/>
</dbReference>
<dbReference type="InterPro" id="IPR006638">
    <property type="entry name" value="Elp3/MiaA/NifB-like_rSAM"/>
</dbReference>
<feature type="domain" description="Radical SAM core" evidence="7">
    <location>
        <begin position="36"/>
        <end position="255"/>
    </location>
</feature>
<dbReference type="FunFam" id="3.20.20.70:FF:000188">
    <property type="entry name" value="Mycofactocin radical SAM maturase MftC"/>
    <property type="match status" value="1"/>
</dbReference>
<dbReference type="CDD" id="cd01335">
    <property type="entry name" value="Radical_SAM"/>
    <property type="match status" value="1"/>
</dbReference>
<evidence type="ECO:0000256" key="3">
    <source>
        <dbReference type="ARBA" id="ARBA00022691"/>
    </source>
</evidence>
<dbReference type="GO" id="GO:0006783">
    <property type="term" value="P:heme biosynthetic process"/>
    <property type="evidence" value="ECO:0007669"/>
    <property type="project" value="TreeGrafter"/>
</dbReference>
<dbReference type="EMBL" id="LAZR01022502">
    <property type="protein sequence ID" value="KKL81654.1"/>
    <property type="molecule type" value="Genomic_DNA"/>
</dbReference>
<dbReference type="SFLD" id="SFLDG01067">
    <property type="entry name" value="SPASM/twitch_domain_containing"/>
    <property type="match status" value="1"/>
</dbReference>
<dbReference type="SMART" id="SM00729">
    <property type="entry name" value="Elp3"/>
    <property type="match status" value="1"/>
</dbReference>
<keyword evidence="3" id="KW-0949">S-adenosyl-L-methionine</keyword>
<dbReference type="InterPro" id="IPR013785">
    <property type="entry name" value="Aldolase_TIM"/>
</dbReference>
<dbReference type="GO" id="GO:0003824">
    <property type="term" value="F:catalytic activity"/>
    <property type="evidence" value="ECO:0007669"/>
    <property type="project" value="InterPro"/>
</dbReference>
<evidence type="ECO:0000256" key="2">
    <source>
        <dbReference type="ARBA" id="ARBA00022485"/>
    </source>
</evidence>
<accession>A0A0F9F5E0</accession>
<dbReference type="InterPro" id="IPR007197">
    <property type="entry name" value="rSAM"/>
</dbReference>
<reference evidence="8" key="1">
    <citation type="journal article" date="2015" name="Nature">
        <title>Complex archaea that bridge the gap between prokaryotes and eukaryotes.</title>
        <authorList>
            <person name="Spang A."/>
            <person name="Saw J.H."/>
            <person name="Jorgensen S.L."/>
            <person name="Zaremba-Niedzwiedzka K."/>
            <person name="Martijn J."/>
            <person name="Lind A.E."/>
            <person name="van Eijk R."/>
            <person name="Schleper C."/>
            <person name="Guy L."/>
            <person name="Ettema T.J."/>
        </authorList>
    </citation>
    <scope>NUCLEOTIDE SEQUENCE</scope>
</reference>
<keyword evidence="2" id="KW-0004">4Fe-4S</keyword>